<organism evidence="4 5">
    <name type="scientific">Thermococcus eurythermalis</name>
    <dbReference type="NCBI Taxonomy" id="1505907"/>
    <lineage>
        <taxon>Archaea</taxon>
        <taxon>Methanobacteriati</taxon>
        <taxon>Methanobacteriota</taxon>
        <taxon>Thermococci</taxon>
        <taxon>Thermococcales</taxon>
        <taxon>Thermococcaceae</taxon>
        <taxon>Thermococcus</taxon>
    </lineage>
</organism>
<dbReference type="InterPro" id="IPR027417">
    <property type="entry name" value="P-loop_NTPase"/>
</dbReference>
<keyword evidence="1" id="KW-0547">Nucleotide-binding</keyword>
<dbReference type="PANTHER" id="PTHR43637:SF1">
    <property type="entry name" value="UPF0273 PROTEIN TM_0370"/>
    <property type="match status" value="1"/>
</dbReference>
<evidence type="ECO:0000256" key="2">
    <source>
        <dbReference type="ARBA" id="ARBA00022840"/>
    </source>
</evidence>
<dbReference type="InterPro" id="IPR024096">
    <property type="entry name" value="NO_sig/Golgi_transp_ligand-bd"/>
</dbReference>
<feature type="domain" description="4-vinyl reductase 4VR" evidence="3">
    <location>
        <begin position="329"/>
        <end position="391"/>
    </location>
</feature>
<evidence type="ECO:0000313" key="5">
    <source>
        <dbReference type="Proteomes" id="UP000029980"/>
    </source>
</evidence>
<gene>
    <name evidence="4" type="ORF">TEU_09060</name>
</gene>
<dbReference type="GeneID" id="25153581"/>
<dbReference type="Pfam" id="PF02830">
    <property type="entry name" value="V4R"/>
    <property type="match status" value="1"/>
</dbReference>
<keyword evidence="2" id="KW-0067">ATP-binding</keyword>
<dbReference type="InterPro" id="IPR004096">
    <property type="entry name" value="V4R"/>
</dbReference>
<dbReference type="Gene3D" id="3.30.1380.20">
    <property type="entry name" value="Trafficking protein particle complex subunit 3"/>
    <property type="match status" value="1"/>
</dbReference>
<dbReference type="OrthoDB" id="371687at2157"/>
<dbReference type="SUPFAM" id="SSF52540">
    <property type="entry name" value="P-loop containing nucleoside triphosphate hydrolases"/>
    <property type="match status" value="1"/>
</dbReference>
<dbReference type="SUPFAM" id="SSF111126">
    <property type="entry name" value="Ligand-binding domain in the NO signalling and Golgi transport"/>
    <property type="match status" value="1"/>
</dbReference>
<evidence type="ECO:0000313" key="4">
    <source>
        <dbReference type="EMBL" id="AIU70465.1"/>
    </source>
</evidence>
<dbReference type="Gene3D" id="3.40.50.300">
    <property type="entry name" value="P-loop containing nucleotide triphosphate hydrolases"/>
    <property type="match status" value="1"/>
</dbReference>
<proteinExistence type="predicted"/>
<accession>A0A097QVG4</accession>
<dbReference type="EMBL" id="CP008887">
    <property type="protein sequence ID" value="AIU70465.1"/>
    <property type="molecule type" value="Genomic_DNA"/>
</dbReference>
<dbReference type="Pfam" id="PF06745">
    <property type="entry name" value="ATPase"/>
    <property type="match status" value="1"/>
</dbReference>
<reference evidence="4 5" key="1">
    <citation type="journal article" date="2015" name="Int. J. Syst. Evol. Microbiol.">
        <title>Thermococcus eurythermalis sp. nov., a conditional piezophilic hyperthermophilic archaeon with a wide temperature range isolated from an oil-immersed chimney in the Guaymas Basin.</title>
        <authorList>
            <person name="Zhao W."/>
            <person name="Zeng X."/>
            <person name="Xiao X."/>
        </authorList>
    </citation>
    <scope>NUCLEOTIDE SEQUENCE [LARGE SCALE GENOMIC DNA]</scope>
    <source>
        <strain evidence="4 5">A501</strain>
    </source>
</reference>
<protein>
    <recommendedName>
        <fullName evidence="3">4-vinyl reductase 4VR domain-containing protein</fullName>
    </recommendedName>
</protein>
<keyword evidence="5" id="KW-1185">Reference proteome</keyword>
<evidence type="ECO:0000256" key="1">
    <source>
        <dbReference type="ARBA" id="ARBA00022741"/>
    </source>
</evidence>
<dbReference type="KEGG" id="teu:TEU_09060"/>
<name>A0A097QVG4_9EURY</name>
<evidence type="ECO:0000259" key="3">
    <source>
        <dbReference type="SMART" id="SM00989"/>
    </source>
</evidence>
<dbReference type="HOGENOM" id="CLU_688150_0_0_2"/>
<dbReference type="PANTHER" id="PTHR43637">
    <property type="entry name" value="UPF0273 PROTEIN TM_0370"/>
    <property type="match status" value="1"/>
</dbReference>
<dbReference type="RefSeq" id="WP_050003432.1">
    <property type="nucleotide sequence ID" value="NZ_CP008887.1"/>
</dbReference>
<sequence>MLSLGLRELDEMLGGGVEEGSSVAFIGSIEYDNIILMHQAVLEALKDGKKVLLVNFRQPPQTLLRELRNYGIDYEPYLDGPLTLMDGYSNLYGTGGQGGKNVIPNPLDLGITTAIIKDVLQKENYDILAIDDVTSQYTLQSNPKTYIKAVVRLINSVKFFGKASFVAVNTEVFEKPDLAAVLIPFDYVIEVARGIIKVKRSFQPLRVAEPKVPYIRTQRGICSMREHHQSIEGIKAQLKAGKNGTLWLGNARVQIVDEETERSLIETIYGFLGPEKGKGLLYTWGKKQFIGYGEYARKYEADLKKSLEDIFKFTLASGGGRLELVELSDSVVVVRGTSLFPGGEGYPHPIHAHYAGALAQFLTEFTGERWEGEETKCEAMGARYCEFVLRKVG</sequence>
<dbReference type="Proteomes" id="UP000029980">
    <property type="component" value="Chromosome"/>
</dbReference>
<dbReference type="STRING" id="1505907.TEU_09060"/>
<dbReference type="SMART" id="SM00989">
    <property type="entry name" value="V4R"/>
    <property type="match status" value="1"/>
</dbReference>
<dbReference type="InterPro" id="IPR014774">
    <property type="entry name" value="KaiC-like_dom"/>
</dbReference>
<dbReference type="GO" id="GO:0005524">
    <property type="term" value="F:ATP binding"/>
    <property type="evidence" value="ECO:0007669"/>
    <property type="project" value="UniProtKB-KW"/>
</dbReference>
<dbReference type="AlphaFoldDB" id="A0A097QVG4"/>